<dbReference type="GO" id="GO:0000184">
    <property type="term" value="P:nuclear-transcribed mRNA catabolic process, nonsense-mediated decay"/>
    <property type="evidence" value="ECO:0007669"/>
    <property type="project" value="TreeGrafter"/>
</dbReference>
<dbReference type="SUPFAM" id="SSF48371">
    <property type="entry name" value="ARM repeat"/>
    <property type="match status" value="3"/>
</dbReference>
<dbReference type="Gene3D" id="1.25.40.180">
    <property type="match status" value="3"/>
</dbReference>
<protein>
    <recommendedName>
        <fullName evidence="7">MIF4G domain-containing protein</fullName>
    </recommendedName>
</protein>
<dbReference type="GO" id="GO:0006406">
    <property type="term" value="P:mRNA export from nucleus"/>
    <property type="evidence" value="ECO:0007669"/>
    <property type="project" value="InterPro"/>
</dbReference>
<evidence type="ECO:0000256" key="1">
    <source>
        <dbReference type="SAM" id="Coils"/>
    </source>
</evidence>
<evidence type="ECO:0000256" key="2">
    <source>
        <dbReference type="SAM" id="MobiDB-lite"/>
    </source>
</evidence>
<dbReference type="Pfam" id="PF09090">
    <property type="entry name" value="MIF4G_like_2"/>
    <property type="match status" value="1"/>
</dbReference>
<evidence type="ECO:0000259" key="3">
    <source>
        <dbReference type="Pfam" id="PF09088"/>
    </source>
</evidence>
<dbReference type="GO" id="GO:0000339">
    <property type="term" value="F:RNA cap binding"/>
    <property type="evidence" value="ECO:0007669"/>
    <property type="project" value="InterPro"/>
</dbReference>
<dbReference type="PANTHER" id="PTHR12412:SF2">
    <property type="entry name" value="NUCLEAR CAP-BINDING PROTEIN SUBUNIT 1"/>
    <property type="match status" value="1"/>
</dbReference>
<feature type="region of interest" description="Disordered" evidence="2">
    <location>
        <begin position="1"/>
        <end position="28"/>
    </location>
</feature>
<dbReference type="Proteomes" id="UP000033140">
    <property type="component" value="Unassembled WGS sequence"/>
</dbReference>
<dbReference type="GO" id="GO:0003729">
    <property type="term" value="F:mRNA binding"/>
    <property type="evidence" value="ECO:0007669"/>
    <property type="project" value="TreeGrafter"/>
</dbReference>
<keyword evidence="6" id="KW-1185">Reference proteome</keyword>
<accession>A0A0E9NFN8</accession>
<comment type="caution">
    <text evidence="5">The sequence shown here is derived from an EMBL/GenBank/DDBJ whole genome shotgun (WGS) entry which is preliminary data.</text>
</comment>
<keyword evidence="1" id="KW-0175">Coiled coil</keyword>
<dbReference type="EMBL" id="BACD03000016">
    <property type="protein sequence ID" value="GAO48682.1"/>
    <property type="molecule type" value="Genomic_DNA"/>
</dbReference>
<evidence type="ECO:0000313" key="5">
    <source>
        <dbReference type="EMBL" id="GAO48682.1"/>
    </source>
</evidence>
<dbReference type="OMA" id="CAAEGLM"/>
<dbReference type="AlphaFoldDB" id="A0A0E9NFN8"/>
<gene>
    <name evidence="5" type="ORF">G7K_2852-t1</name>
</gene>
<reference evidence="5 6" key="2">
    <citation type="journal article" date="2014" name="J. Gen. Appl. Microbiol.">
        <title>The early diverging ascomycetous budding yeast Saitoella complicata has three histone deacetylases belonging to the Clr6, Hos2, and Rpd3 lineages.</title>
        <authorList>
            <person name="Nishida H."/>
            <person name="Matsumoto T."/>
            <person name="Kondo S."/>
            <person name="Hamamoto M."/>
            <person name="Yoshikawa H."/>
        </authorList>
    </citation>
    <scope>NUCLEOTIDE SEQUENCE [LARGE SCALE GENOMIC DNA]</scope>
    <source>
        <strain evidence="5 6">NRRL Y-17804</strain>
    </source>
</reference>
<feature type="domain" description="MIF4G-like type 2" evidence="4">
    <location>
        <begin position="520"/>
        <end position="756"/>
    </location>
</feature>
<evidence type="ECO:0008006" key="7">
    <source>
        <dbReference type="Google" id="ProtNLM"/>
    </source>
</evidence>
<feature type="coiled-coil region" evidence="1">
    <location>
        <begin position="536"/>
        <end position="563"/>
    </location>
</feature>
<sequence length="785" mass="89194">MGDYNRRGGGGRKRYRDDNDDDDYYRRQRPSAAEASLGKIRRELVGLADPHPNARLDEDISYIAKVIAGELDQVEFRTGFLEVLKGCILELPFKIPHFASVVVVANARYSVVGQTVLEYILPALQKSIDSGEWSKVKLLLRFLAQCGQMIDGRGITEVLENMAALVEKGPRSTYFDELASIILLTIPYAASALNFTGEQHPEVQSILDKLTPYFNSRSVDFSLNCHYLVDEAPYTQTESLVLLWQQITEQQKTGWNLAYLPNPQSRFISELEAGKKHPLGEINFPEASEKATYIPEPHLQIFISQEIQSVPSSTDLASCLLRDVVYDGVDALEFNRKEGSRYLADMDAYFPFGAFAPRAIPYDKLGEDPSPSKWKCEDIVVEGILARMLRLPSPPCRAVYYQALLIEMCKYAPGAIAPVMGRAVRFLYADLDKFDAEVVYRFYDWLSVHFSNFQFMWRWDDWAGDLGLDDLHPKKVFVKELLEKEIRLSYHARIKGTLPEAFVEVIGAEQATPEFKYADNEDVKVLLEMIRTKKPADEIETQLKKVEDKAEGTEQEKARKAQHVLVQCVLQLGEKSFSHALNTFERSLPVLLARCASSTEARRFTVGCVMEYWAPQPSIGATLLDKLLNYTVLNPLAVVEWFFTEGDVELACRSHAWEALETTLDKVNNRVIQVRERAEQARAAGLSEEDESKMQATLDNVHAEQADVWRTIFRSYTSFVERAGRAEDGASEERVQWRVKWAKGWYKAVVRRYFEAEKELKGVLDSVVQEAGEEAKDLYEKAISL</sequence>
<dbReference type="OrthoDB" id="10252707at2759"/>
<dbReference type="Pfam" id="PF09088">
    <property type="entry name" value="MIF4G_like"/>
    <property type="match status" value="1"/>
</dbReference>
<proteinExistence type="predicted"/>
<dbReference type="InterPro" id="IPR015174">
    <property type="entry name" value="MIF4G-like_typ-2"/>
</dbReference>
<reference evidence="5 6" key="3">
    <citation type="journal article" date="2015" name="Genome Announc.">
        <title>Draft Genome Sequence of the Archiascomycetous Yeast Saitoella complicata.</title>
        <authorList>
            <person name="Yamauchi K."/>
            <person name="Kondo S."/>
            <person name="Hamamoto M."/>
            <person name="Takahashi Y."/>
            <person name="Ogura Y."/>
            <person name="Hayashi T."/>
            <person name="Nishida H."/>
        </authorList>
    </citation>
    <scope>NUCLEOTIDE SEQUENCE [LARGE SCALE GENOMIC DNA]</scope>
    <source>
        <strain evidence="5 6">NRRL Y-17804</strain>
    </source>
</reference>
<dbReference type="GO" id="GO:0005846">
    <property type="term" value="C:nuclear cap binding complex"/>
    <property type="evidence" value="ECO:0007669"/>
    <property type="project" value="InterPro"/>
</dbReference>
<dbReference type="GO" id="GO:0005634">
    <property type="term" value="C:nucleus"/>
    <property type="evidence" value="ECO:0007669"/>
    <property type="project" value="TreeGrafter"/>
</dbReference>
<dbReference type="InterPro" id="IPR016024">
    <property type="entry name" value="ARM-type_fold"/>
</dbReference>
<feature type="domain" description="MIF4G-like type 1" evidence="3">
    <location>
        <begin position="311"/>
        <end position="500"/>
    </location>
</feature>
<dbReference type="RefSeq" id="XP_019023041.1">
    <property type="nucleotide sequence ID" value="XM_019169659.1"/>
</dbReference>
<reference evidence="5 6" key="1">
    <citation type="journal article" date="2011" name="J. Gen. Appl. Microbiol.">
        <title>Draft genome sequencing of the enigmatic yeast Saitoella complicata.</title>
        <authorList>
            <person name="Nishida H."/>
            <person name="Hamamoto M."/>
            <person name="Sugiyama J."/>
        </authorList>
    </citation>
    <scope>NUCLEOTIDE SEQUENCE [LARGE SCALE GENOMIC DNA]</scope>
    <source>
        <strain evidence="5 6">NRRL Y-17804</strain>
    </source>
</reference>
<organism evidence="5 6">
    <name type="scientific">Saitoella complicata (strain BCRC 22490 / CBS 7301 / JCM 7358 / NBRC 10748 / NRRL Y-17804)</name>
    <dbReference type="NCBI Taxonomy" id="698492"/>
    <lineage>
        <taxon>Eukaryota</taxon>
        <taxon>Fungi</taxon>
        <taxon>Dikarya</taxon>
        <taxon>Ascomycota</taxon>
        <taxon>Taphrinomycotina</taxon>
        <taxon>Taphrinomycotina incertae sedis</taxon>
        <taxon>Saitoella</taxon>
    </lineage>
</organism>
<dbReference type="InterPro" id="IPR027159">
    <property type="entry name" value="CBP80"/>
</dbReference>
<evidence type="ECO:0000259" key="4">
    <source>
        <dbReference type="Pfam" id="PF09090"/>
    </source>
</evidence>
<dbReference type="InterPro" id="IPR015172">
    <property type="entry name" value="MIF4G-like_typ-1"/>
</dbReference>
<evidence type="ECO:0000313" key="6">
    <source>
        <dbReference type="Proteomes" id="UP000033140"/>
    </source>
</evidence>
<name>A0A0E9NFN8_SAICN</name>
<dbReference type="STRING" id="698492.A0A0E9NFN8"/>
<dbReference type="PANTHER" id="PTHR12412">
    <property type="entry name" value="CAP BINDING PROTEIN"/>
    <property type="match status" value="1"/>
</dbReference>